<dbReference type="InterPro" id="IPR017853">
    <property type="entry name" value="GH"/>
</dbReference>
<dbReference type="InterPro" id="IPR015882">
    <property type="entry name" value="HEX_bac_N"/>
</dbReference>
<dbReference type="GO" id="GO:0005975">
    <property type="term" value="P:carbohydrate metabolic process"/>
    <property type="evidence" value="ECO:0007669"/>
    <property type="project" value="InterPro"/>
</dbReference>
<dbReference type="SUPFAM" id="SSF51445">
    <property type="entry name" value="(Trans)glycosidases"/>
    <property type="match status" value="1"/>
</dbReference>
<proteinExistence type="inferred from homology"/>
<feature type="non-terminal residue" evidence="8">
    <location>
        <position position="1"/>
    </location>
</feature>
<comment type="similarity">
    <text evidence="2">Belongs to the glycosyl hydrolase 20 family.</text>
</comment>
<comment type="catalytic activity">
    <reaction evidence="1">
        <text>Hydrolysis of terminal non-reducing N-acetyl-D-hexosamine residues in N-acetyl-beta-D-hexosaminides.</text>
        <dbReference type="EC" id="3.2.1.52"/>
    </reaction>
</comment>
<dbReference type="Pfam" id="PF00728">
    <property type="entry name" value="Glyco_hydro_20"/>
    <property type="match status" value="1"/>
</dbReference>
<dbReference type="InterPro" id="IPR025705">
    <property type="entry name" value="Beta_hexosaminidase_sua/sub"/>
</dbReference>
<dbReference type="InterPro" id="IPR015883">
    <property type="entry name" value="Glyco_hydro_20_cat"/>
</dbReference>
<evidence type="ECO:0000259" key="7">
    <source>
        <dbReference type="Pfam" id="PF02838"/>
    </source>
</evidence>
<sequence>RSLMNGDEWNFSFKYVFERHAPVNVSWGPMGTFLKLKDGQTVEVLNEPLKFLNGTTQNRKKLSAEEPALRLIPHPLSWEQEAETCDLSEGFKISGFSSETQNKVVSSFKSLIERCDLKGILSNQGVKVCFEKDKQNFGEEGYELLIKPDKVKIRASQYTGYFYGLISLLQLLKTYNALIPCGKIKDLPRFSWRGQHLDCARHFYKVDSIFRLLDLMAFLKLNRFHWHMIDDESFRLELTSFPELADKTGMRGNGCVIPAVFGGGMGPTGGTYSADDVRRIIDHAASLGISVMPEVEIPAHAKALLKVIPELRDQQDKSYEESVQGYVENTINPAIPATWELLNKVIPEIISMFPFGVIHLGCDELPQKMWQKSPAINKLKEQEGLESTEDVQEWTMRRAAGIVIEAGGRPAAWEQAGRGKNGGIGQGTLLFSWSGKEPGLKAARAGYDVVMCPAQHIYFDMAHTSEPHEVGVMWAAFVSMADALEWDPVPVNEPELEQMIIGIQGELWSETIIEDRDMESMLAPRILALSEGTWSTPWRKRKLNEFLGAVGHFQSIFDQL</sequence>
<name>A0A382EJI0_9ZZZZ</name>
<evidence type="ECO:0000256" key="2">
    <source>
        <dbReference type="ARBA" id="ARBA00006285"/>
    </source>
</evidence>
<protein>
    <recommendedName>
        <fullName evidence="3">beta-N-acetylhexosaminidase</fullName>
        <ecNumber evidence="3">3.2.1.52</ecNumber>
    </recommendedName>
</protein>
<evidence type="ECO:0000256" key="3">
    <source>
        <dbReference type="ARBA" id="ARBA00012663"/>
    </source>
</evidence>
<dbReference type="AlphaFoldDB" id="A0A382EJI0"/>
<gene>
    <name evidence="8" type="ORF">METZ01_LOCUS202891</name>
</gene>
<dbReference type="GO" id="GO:0016020">
    <property type="term" value="C:membrane"/>
    <property type="evidence" value="ECO:0007669"/>
    <property type="project" value="TreeGrafter"/>
</dbReference>
<dbReference type="PRINTS" id="PR00738">
    <property type="entry name" value="GLHYDRLASE20"/>
</dbReference>
<keyword evidence="4" id="KW-0378">Hydrolase</keyword>
<dbReference type="GO" id="GO:0030203">
    <property type="term" value="P:glycosaminoglycan metabolic process"/>
    <property type="evidence" value="ECO:0007669"/>
    <property type="project" value="TreeGrafter"/>
</dbReference>
<dbReference type="Gene3D" id="3.20.20.80">
    <property type="entry name" value="Glycosidases"/>
    <property type="match status" value="1"/>
</dbReference>
<feature type="non-terminal residue" evidence="8">
    <location>
        <position position="560"/>
    </location>
</feature>
<dbReference type="EC" id="3.2.1.52" evidence="3"/>
<feature type="domain" description="Glycoside hydrolase family 20 catalytic" evidence="6">
    <location>
        <begin position="190"/>
        <end position="536"/>
    </location>
</feature>
<reference evidence="8" key="1">
    <citation type="submission" date="2018-05" db="EMBL/GenBank/DDBJ databases">
        <authorList>
            <person name="Lanie J.A."/>
            <person name="Ng W.-L."/>
            <person name="Kazmierczak K.M."/>
            <person name="Andrzejewski T.M."/>
            <person name="Davidsen T.M."/>
            <person name="Wayne K.J."/>
            <person name="Tettelin H."/>
            <person name="Glass J.I."/>
            <person name="Rusch D."/>
            <person name="Podicherti R."/>
            <person name="Tsui H.-C.T."/>
            <person name="Winkler M.E."/>
        </authorList>
    </citation>
    <scope>NUCLEOTIDE SEQUENCE</scope>
</reference>
<accession>A0A382EJI0</accession>
<dbReference type="SUPFAM" id="SSF55545">
    <property type="entry name" value="beta-N-acetylhexosaminidase-like domain"/>
    <property type="match status" value="1"/>
</dbReference>
<dbReference type="Pfam" id="PF02838">
    <property type="entry name" value="Glyco_hydro_20b"/>
    <property type="match status" value="1"/>
</dbReference>
<dbReference type="InterPro" id="IPR029018">
    <property type="entry name" value="Hex-like_dom2"/>
</dbReference>
<dbReference type="CDD" id="cd06563">
    <property type="entry name" value="GH20_chitobiase-like"/>
    <property type="match status" value="1"/>
</dbReference>
<evidence type="ECO:0000256" key="4">
    <source>
        <dbReference type="ARBA" id="ARBA00022801"/>
    </source>
</evidence>
<evidence type="ECO:0000256" key="5">
    <source>
        <dbReference type="ARBA" id="ARBA00023295"/>
    </source>
</evidence>
<dbReference type="Gene3D" id="3.30.379.10">
    <property type="entry name" value="Chitobiase/beta-hexosaminidase domain 2-like"/>
    <property type="match status" value="1"/>
</dbReference>
<dbReference type="PANTHER" id="PTHR22600:SF57">
    <property type="entry name" value="BETA-N-ACETYLHEXOSAMINIDASE"/>
    <property type="match status" value="1"/>
</dbReference>
<evidence type="ECO:0000313" key="8">
    <source>
        <dbReference type="EMBL" id="SVB50037.1"/>
    </source>
</evidence>
<evidence type="ECO:0000256" key="1">
    <source>
        <dbReference type="ARBA" id="ARBA00001231"/>
    </source>
</evidence>
<organism evidence="8">
    <name type="scientific">marine metagenome</name>
    <dbReference type="NCBI Taxonomy" id="408172"/>
    <lineage>
        <taxon>unclassified sequences</taxon>
        <taxon>metagenomes</taxon>
        <taxon>ecological metagenomes</taxon>
    </lineage>
</organism>
<dbReference type="PANTHER" id="PTHR22600">
    <property type="entry name" value="BETA-HEXOSAMINIDASE"/>
    <property type="match status" value="1"/>
</dbReference>
<keyword evidence="5" id="KW-0326">Glycosidase</keyword>
<dbReference type="GO" id="GO:0004563">
    <property type="term" value="F:beta-N-acetylhexosaminidase activity"/>
    <property type="evidence" value="ECO:0007669"/>
    <property type="project" value="UniProtKB-EC"/>
</dbReference>
<feature type="domain" description="Beta-hexosaminidase bacterial type N-terminal" evidence="7">
    <location>
        <begin position="70"/>
        <end position="186"/>
    </location>
</feature>
<evidence type="ECO:0000259" key="6">
    <source>
        <dbReference type="Pfam" id="PF00728"/>
    </source>
</evidence>
<dbReference type="EMBL" id="UINC01044495">
    <property type="protein sequence ID" value="SVB50037.1"/>
    <property type="molecule type" value="Genomic_DNA"/>
</dbReference>